<feature type="compositionally biased region" description="Basic and acidic residues" evidence="1">
    <location>
        <begin position="7"/>
        <end position="18"/>
    </location>
</feature>
<dbReference type="InterPro" id="IPR012438">
    <property type="entry name" value="DUF1639"/>
</dbReference>
<feature type="compositionally biased region" description="Basic and acidic residues" evidence="1">
    <location>
        <begin position="450"/>
        <end position="470"/>
    </location>
</feature>
<reference evidence="2 3" key="1">
    <citation type="submission" date="2018-04" db="EMBL/GenBank/DDBJ databases">
        <authorList>
            <person name="Vogel A."/>
        </authorList>
    </citation>
    <scope>NUCLEOTIDE SEQUENCE [LARGE SCALE GENOMIC DNA]</scope>
</reference>
<dbReference type="EMBL" id="OOIL02006764">
    <property type="protein sequence ID" value="VFR01317.1"/>
    <property type="molecule type" value="Genomic_DNA"/>
</dbReference>
<feature type="region of interest" description="Disordered" evidence="1">
    <location>
        <begin position="49"/>
        <end position="73"/>
    </location>
</feature>
<dbReference type="Proteomes" id="UP000595140">
    <property type="component" value="Unassembled WGS sequence"/>
</dbReference>
<organism evidence="2 3">
    <name type="scientific">Cuscuta campestris</name>
    <dbReference type="NCBI Taxonomy" id="132261"/>
    <lineage>
        <taxon>Eukaryota</taxon>
        <taxon>Viridiplantae</taxon>
        <taxon>Streptophyta</taxon>
        <taxon>Embryophyta</taxon>
        <taxon>Tracheophyta</taxon>
        <taxon>Spermatophyta</taxon>
        <taxon>Magnoliopsida</taxon>
        <taxon>eudicotyledons</taxon>
        <taxon>Gunneridae</taxon>
        <taxon>Pentapetalae</taxon>
        <taxon>asterids</taxon>
        <taxon>lamiids</taxon>
        <taxon>Solanales</taxon>
        <taxon>Convolvulaceae</taxon>
        <taxon>Cuscuteae</taxon>
        <taxon>Cuscuta</taxon>
        <taxon>Cuscuta subgen. Grammica</taxon>
        <taxon>Cuscuta sect. Cleistogrammica</taxon>
    </lineage>
</organism>
<gene>
    <name evidence="2" type="ORF">CCAM_LOCUS43092</name>
</gene>
<name>A0A484NLJ2_9ASTE</name>
<dbReference type="PANTHER" id="PTHR33130:SF41">
    <property type="entry name" value="NEUROFILAMENT HEAVY POLYPEPTIDE-LIKE"/>
    <property type="match status" value="1"/>
</dbReference>
<dbReference type="AlphaFoldDB" id="A0A484NLJ2"/>
<dbReference type="OrthoDB" id="909814at2759"/>
<dbReference type="PANTHER" id="PTHR33130">
    <property type="entry name" value="PUTATIVE (DUF1639)-RELATED"/>
    <property type="match status" value="1"/>
</dbReference>
<sequence>MAGDGPPDTHHRPPDVKAHPTHPNISPIAAGNRQAEVDAVAQVYPFFPATTGSGKLPIPSSKAPDVPTSSSPPELQHLDVGVARSPFPADPPFTIGSLHFPATSGEFKVAQPSSNVPGVHSIVLESSIAGIEAGLQKPQSSEFRVFPHPKTSIRSVSGQIGKKGLENRDPRENSVRMALAPSILAPADFPATAAGAPATAAAAEAALTVGKIPESSAPLPHSKKQNPSLSQVIARSKRISIPTFVTELLPDREVTVHRGMPAVRFNEAEVSDLALIDKYILVGKFSHGQPKLDVIKKHFATNYVFRGSVSVVDGEAKCFWREIMTSTVPAKSQPLHNFASHLKWKKNHHSNNHHRGRSAKHLESAASPSRVASPLRQSQSPLIHRVRSPDFESVTPMLVRRQSPMRERDRQSQMRDSASESSKRSFAAEMDGIGQKDGRSKLILKLPRKNRGDEIQEEPKGEEVPEEGKSGADAVQEASEEPVQKIWNLRPRKPIHKSLNLNGVQFKAGGPSATIEDTTQSPHRTPIRPDADVHCAEKKEKRRRFSIALTKEEIAEDIFSLTGLKPARRPKKRAKCVQKQLDTLFPGLWLASITPDSYNVSENNSKG</sequence>
<feature type="compositionally biased region" description="Basic and acidic residues" evidence="1">
    <location>
        <begin position="404"/>
        <end position="423"/>
    </location>
</feature>
<dbReference type="Pfam" id="PF07797">
    <property type="entry name" value="DUF1639"/>
    <property type="match status" value="1"/>
</dbReference>
<evidence type="ECO:0000313" key="3">
    <source>
        <dbReference type="Proteomes" id="UP000595140"/>
    </source>
</evidence>
<evidence type="ECO:0008006" key="4">
    <source>
        <dbReference type="Google" id="ProtNLM"/>
    </source>
</evidence>
<feature type="region of interest" description="Disordered" evidence="1">
    <location>
        <begin position="509"/>
        <end position="529"/>
    </location>
</feature>
<feature type="compositionally biased region" description="Basic residues" evidence="1">
    <location>
        <begin position="348"/>
        <end position="359"/>
    </location>
</feature>
<accession>A0A484NLJ2</accession>
<feature type="region of interest" description="Disordered" evidence="1">
    <location>
        <begin position="1"/>
        <end position="33"/>
    </location>
</feature>
<keyword evidence="3" id="KW-1185">Reference proteome</keyword>
<proteinExistence type="predicted"/>
<evidence type="ECO:0000256" key="1">
    <source>
        <dbReference type="SAM" id="MobiDB-lite"/>
    </source>
</evidence>
<protein>
    <recommendedName>
        <fullName evidence="4">DUF4283 domain-containing protein</fullName>
    </recommendedName>
</protein>
<feature type="region of interest" description="Disordered" evidence="1">
    <location>
        <begin position="348"/>
        <end position="484"/>
    </location>
</feature>
<evidence type="ECO:0000313" key="2">
    <source>
        <dbReference type="EMBL" id="VFR01317.1"/>
    </source>
</evidence>